<dbReference type="PANTHER" id="PTHR21074:SF0">
    <property type="entry name" value="IQ AND UBIQUITIN-LIKE DOMAIN-CONTAINING PROTEIN"/>
    <property type="match status" value="1"/>
</dbReference>
<dbReference type="InterPro" id="IPR057887">
    <property type="entry name" value="IQUB_helical"/>
</dbReference>
<feature type="region of interest" description="Disordered" evidence="1">
    <location>
        <begin position="1"/>
        <end position="91"/>
    </location>
</feature>
<organism evidence="3">
    <name type="scientific">Lygus hesperus</name>
    <name type="common">Western plant bug</name>
    <dbReference type="NCBI Taxonomy" id="30085"/>
    <lineage>
        <taxon>Eukaryota</taxon>
        <taxon>Metazoa</taxon>
        <taxon>Ecdysozoa</taxon>
        <taxon>Arthropoda</taxon>
        <taxon>Hexapoda</taxon>
        <taxon>Insecta</taxon>
        <taxon>Pterygota</taxon>
        <taxon>Neoptera</taxon>
        <taxon>Paraneoptera</taxon>
        <taxon>Hemiptera</taxon>
        <taxon>Heteroptera</taxon>
        <taxon>Panheteroptera</taxon>
        <taxon>Cimicomorpha</taxon>
        <taxon>Miridae</taxon>
        <taxon>Mirini</taxon>
        <taxon>Lygus</taxon>
    </lineage>
</organism>
<accession>A0A0A9X4S9</accession>
<reference evidence="3" key="2">
    <citation type="submission" date="2014-07" db="EMBL/GenBank/DDBJ databases">
        <authorList>
            <person name="Hull J."/>
        </authorList>
    </citation>
    <scope>NUCLEOTIDE SEQUENCE</scope>
</reference>
<protein>
    <submittedName>
        <fullName evidence="3">IQ and ubiquitin-like domain-containing protein</fullName>
    </submittedName>
</protein>
<reference evidence="3" key="1">
    <citation type="journal article" date="2014" name="PLoS ONE">
        <title>Transcriptome-Based Identification of ABC Transporters in the Western Tarnished Plant Bug Lygus hesperus.</title>
        <authorList>
            <person name="Hull J.J."/>
            <person name="Chaney K."/>
            <person name="Geib S.M."/>
            <person name="Fabrick J.A."/>
            <person name="Brent C.S."/>
            <person name="Walsh D."/>
            <person name="Lavine L.C."/>
        </authorList>
    </citation>
    <scope>NUCLEOTIDE SEQUENCE</scope>
</reference>
<feature type="compositionally biased region" description="Acidic residues" evidence="1">
    <location>
        <begin position="1"/>
        <end position="12"/>
    </location>
</feature>
<evidence type="ECO:0000313" key="4">
    <source>
        <dbReference type="EMBL" id="JAG62058.1"/>
    </source>
</evidence>
<dbReference type="InterPro" id="IPR037695">
    <property type="entry name" value="IQUB"/>
</dbReference>
<dbReference type="GO" id="GO:0030317">
    <property type="term" value="P:flagellated sperm motility"/>
    <property type="evidence" value="ECO:0007669"/>
    <property type="project" value="TreeGrafter"/>
</dbReference>
<dbReference type="AlphaFoldDB" id="A0A0A9X4S9"/>
<dbReference type="GO" id="GO:0001669">
    <property type="term" value="C:acrosomal vesicle"/>
    <property type="evidence" value="ECO:0007669"/>
    <property type="project" value="TreeGrafter"/>
</dbReference>
<dbReference type="GO" id="GO:0031514">
    <property type="term" value="C:motile cilium"/>
    <property type="evidence" value="ECO:0007669"/>
    <property type="project" value="TreeGrafter"/>
</dbReference>
<sequence>MMENETENENEAVEGLGEESQQMEKMIDVGVADVDDVNDASPENVEEDSEGATELNSSAGESDDSGEAASPEAPGDTIDLTNEGSNKDRKEVGFETSSGEVFCQDNEEEQVVFFLQKDLEKQYGLEISKCCTVKEAKRMLAPRIGVREENFKLTKGGKELHQGDVVVSDEKEIVIELGLDESEIESSVESEESVELMNHKVIKVQYMGLDGTKKYKEVAVVNEAFSRQYCGGYRNKKTGVVYYNAWSQTQSRVARESKIPGVPPIKYYTRETQTLLPLIDEGVNTLVNKCTQMTSTEVYIPNVTDKIITTRPYYPYDVARKTMTPFEAVLIIQRAWRSYIKMKRVRDYYKAQADARDAKSQFKGTSMQEFRKHQLTLLTKDSYPITRSDFYDLYSILREWKKTQLDALMGNKMGFAYKAAVADLQKQETQGLLSIEEHRLRAKTENLQRQDMMFLEGTGRSRVRQYPKGNITIIDDLNIQRAREFKEMFASYKRADVTKAERIEILTCIKNCLSKFEEVDMTMDLIELLDREVDFIMMGIEESKMTVLRKRFESLYINLVKNPEFNSQAKYYKKSSETTKKYAMYRCHGCRKVLYPSHLFMHLRAPRFKFCASCNYMNQ</sequence>
<dbReference type="PANTHER" id="PTHR21074">
    <property type="entry name" value="IQ AND UBIQUITIN-LIKE DOMAIN-CONTAINING PROTEIN"/>
    <property type="match status" value="1"/>
</dbReference>
<evidence type="ECO:0000259" key="2">
    <source>
        <dbReference type="Pfam" id="PF25805"/>
    </source>
</evidence>
<gene>
    <name evidence="3" type="primary">IQUB_0</name>
    <name evidence="3" type="ORF">CM83_7689</name>
</gene>
<feature type="compositionally biased region" description="Acidic residues" evidence="1">
    <location>
        <begin position="33"/>
        <end position="51"/>
    </location>
</feature>
<feature type="non-terminal residue" evidence="3">
    <location>
        <position position="619"/>
    </location>
</feature>
<dbReference type="EMBL" id="GBHO01027872">
    <property type="protein sequence ID" value="JAG15732.1"/>
    <property type="molecule type" value="Transcribed_RNA"/>
</dbReference>
<dbReference type="CDD" id="cd17039">
    <property type="entry name" value="Ubl_ubiquitin_like"/>
    <property type="match status" value="1"/>
</dbReference>
<evidence type="ECO:0000313" key="3">
    <source>
        <dbReference type="EMBL" id="JAG15732.1"/>
    </source>
</evidence>
<dbReference type="Pfam" id="PF25805">
    <property type="entry name" value="IQUB"/>
    <property type="match status" value="1"/>
</dbReference>
<dbReference type="GO" id="GO:0060271">
    <property type="term" value="P:cilium assembly"/>
    <property type="evidence" value="ECO:0007669"/>
    <property type="project" value="TreeGrafter"/>
</dbReference>
<reference evidence="4" key="3">
    <citation type="submission" date="2014-09" db="EMBL/GenBank/DDBJ databases">
        <authorList>
            <person name="Magalhaes I.L.F."/>
            <person name="Oliveira U."/>
            <person name="Santos F.R."/>
            <person name="Vidigal T.H.D.A."/>
            <person name="Brescovit A.D."/>
            <person name="Santos A.J."/>
        </authorList>
    </citation>
    <scope>NUCLEOTIDE SEQUENCE</scope>
</reference>
<name>A0A0A9X4S9_LYGHE</name>
<dbReference type="EMBL" id="GBRD01003763">
    <property type="protein sequence ID" value="JAG62058.1"/>
    <property type="molecule type" value="Transcribed_RNA"/>
</dbReference>
<evidence type="ECO:0000256" key="1">
    <source>
        <dbReference type="SAM" id="MobiDB-lite"/>
    </source>
</evidence>
<feature type="domain" description="IQ motif and ubiquitin-like" evidence="2">
    <location>
        <begin position="446"/>
        <end position="580"/>
    </location>
</feature>
<proteinExistence type="predicted"/>